<dbReference type="Proteomes" id="UP000824225">
    <property type="component" value="Unassembled WGS sequence"/>
</dbReference>
<dbReference type="PANTHER" id="PTHR16301">
    <property type="entry name" value="IMPACT-RELATED"/>
    <property type="match status" value="1"/>
</dbReference>
<feature type="domain" description="UPF0029" evidence="3">
    <location>
        <begin position="159"/>
        <end position="211"/>
    </location>
</feature>
<dbReference type="InterPro" id="IPR036956">
    <property type="entry name" value="Impact_N_sf"/>
</dbReference>
<dbReference type="InterPro" id="IPR015796">
    <property type="entry name" value="Impact_YigZ-like"/>
</dbReference>
<dbReference type="NCBIfam" id="TIGR00257">
    <property type="entry name" value="IMPACT_YIGZ"/>
    <property type="match status" value="1"/>
</dbReference>
<evidence type="ECO:0000256" key="1">
    <source>
        <dbReference type="ARBA" id="ARBA00007665"/>
    </source>
</evidence>
<dbReference type="Pfam" id="PF09186">
    <property type="entry name" value="DUF1949"/>
    <property type="match status" value="1"/>
</dbReference>
<reference evidence="4" key="1">
    <citation type="journal article" date="2021" name="PeerJ">
        <title>Extensive microbial diversity within the chicken gut microbiome revealed by metagenomics and culture.</title>
        <authorList>
            <person name="Gilroy R."/>
            <person name="Ravi A."/>
            <person name="Getino M."/>
            <person name="Pursley I."/>
            <person name="Horton D.L."/>
            <person name="Alikhan N.F."/>
            <person name="Baker D."/>
            <person name="Gharbi K."/>
            <person name="Hall N."/>
            <person name="Watson M."/>
            <person name="Adriaenssens E.M."/>
            <person name="Foster-Nyarko E."/>
            <person name="Jarju S."/>
            <person name="Secka A."/>
            <person name="Antonio M."/>
            <person name="Oren A."/>
            <person name="Chaudhuri R.R."/>
            <person name="La Ragione R."/>
            <person name="Hildebrand F."/>
            <person name="Pallen M.J."/>
        </authorList>
    </citation>
    <scope>NUCLEOTIDE SEQUENCE</scope>
    <source>
        <strain evidence="4">CHK186-16707</strain>
    </source>
</reference>
<dbReference type="InterPro" id="IPR020568">
    <property type="entry name" value="Ribosomal_Su5_D2-typ_SF"/>
</dbReference>
<dbReference type="GO" id="GO:0006446">
    <property type="term" value="P:regulation of translational initiation"/>
    <property type="evidence" value="ECO:0007669"/>
    <property type="project" value="TreeGrafter"/>
</dbReference>
<evidence type="ECO:0000259" key="3">
    <source>
        <dbReference type="Pfam" id="PF09186"/>
    </source>
</evidence>
<organism evidence="4 5">
    <name type="scientific">Candidatus Mailhella merdigallinarum</name>
    <dbReference type="NCBI Taxonomy" id="2838658"/>
    <lineage>
        <taxon>Bacteria</taxon>
        <taxon>Pseudomonadati</taxon>
        <taxon>Thermodesulfobacteriota</taxon>
        <taxon>Desulfovibrionia</taxon>
        <taxon>Desulfovibrionales</taxon>
        <taxon>Desulfovibrionaceae</taxon>
        <taxon>Mailhella</taxon>
    </lineage>
</organism>
<dbReference type="Gene3D" id="3.30.70.240">
    <property type="match status" value="1"/>
</dbReference>
<dbReference type="PANTHER" id="PTHR16301:SF20">
    <property type="entry name" value="IMPACT FAMILY MEMBER YIGZ"/>
    <property type="match status" value="1"/>
</dbReference>
<dbReference type="EMBL" id="DXAN01000023">
    <property type="protein sequence ID" value="HJA09014.1"/>
    <property type="molecule type" value="Genomic_DNA"/>
</dbReference>
<dbReference type="SUPFAM" id="SSF54980">
    <property type="entry name" value="EF-G C-terminal domain-like"/>
    <property type="match status" value="1"/>
</dbReference>
<dbReference type="Pfam" id="PF01205">
    <property type="entry name" value="Impact_N"/>
    <property type="match status" value="1"/>
</dbReference>
<gene>
    <name evidence="4" type="ORF">H9962_07490</name>
</gene>
<proteinExistence type="inferred from homology"/>
<evidence type="ECO:0000259" key="2">
    <source>
        <dbReference type="Pfam" id="PF01205"/>
    </source>
</evidence>
<reference evidence="4" key="2">
    <citation type="submission" date="2021-04" db="EMBL/GenBank/DDBJ databases">
        <authorList>
            <person name="Gilroy R."/>
        </authorList>
    </citation>
    <scope>NUCLEOTIDE SEQUENCE</scope>
    <source>
        <strain evidence="4">CHK186-16707</strain>
    </source>
</reference>
<sequence>MFNRYPVPHLPIIGETFCGVLPETLRHRVEEDIKRSRFITTLGRAPDRAAARRFIEAVRREFPDATHNCWAYATGRPGDTADIGQSDDGEPHGTAGRPMLDQILRGGVGELVAVTTRYFGGIKLGTGGLTRAYRGGVSLALEGLPVIEKTVPARLTVCVGYERVNRLYRLLPEFQAAAVREDFGENAVFELELPADRLDACREALTQATDGGAIFIE</sequence>
<name>A0A9D2KKK4_9BACT</name>
<dbReference type="InterPro" id="IPR023582">
    <property type="entry name" value="Impact"/>
</dbReference>
<comment type="similarity">
    <text evidence="1">Belongs to the IMPACT family.</text>
</comment>
<comment type="caution">
    <text evidence="4">The sequence shown here is derived from an EMBL/GenBank/DDBJ whole genome shotgun (WGS) entry which is preliminary data.</text>
</comment>
<dbReference type="SUPFAM" id="SSF54211">
    <property type="entry name" value="Ribosomal protein S5 domain 2-like"/>
    <property type="match status" value="1"/>
</dbReference>
<dbReference type="InterPro" id="IPR035647">
    <property type="entry name" value="EFG_III/V"/>
</dbReference>
<dbReference type="AlphaFoldDB" id="A0A9D2KKK4"/>
<protein>
    <submittedName>
        <fullName evidence="4">YigZ family protein</fullName>
    </submittedName>
</protein>
<evidence type="ECO:0000313" key="5">
    <source>
        <dbReference type="Proteomes" id="UP000824225"/>
    </source>
</evidence>
<dbReference type="Gene3D" id="3.30.230.30">
    <property type="entry name" value="Impact, N-terminal domain"/>
    <property type="match status" value="1"/>
</dbReference>
<feature type="domain" description="Impact N-terminal" evidence="2">
    <location>
        <begin position="34"/>
        <end position="140"/>
    </location>
</feature>
<accession>A0A9D2KKK4</accession>
<dbReference type="GO" id="GO:0005737">
    <property type="term" value="C:cytoplasm"/>
    <property type="evidence" value="ECO:0007669"/>
    <property type="project" value="TreeGrafter"/>
</dbReference>
<dbReference type="InterPro" id="IPR001498">
    <property type="entry name" value="Impact_N"/>
</dbReference>
<evidence type="ECO:0000313" key="4">
    <source>
        <dbReference type="EMBL" id="HJA09014.1"/>
    </source>
</evidence>
<dbReference type="InterPro" id="IPR015269">
    <property type="entry name" value="UPF0029_Impact_C"/>
</dbReference>